<feature type="region of interest" description="Disordered" evidence="1">
    <location>
        <begin position="18"/>
        <end position="38"/>
    </location>
</feature>
<dbReference type="AlphaFoldDB" id="A0AAE0Z7R1"/>
<gene>
    <name evidence="2" type="ORF">RRG08_039960</name>
</gene>
<proteinExistence type="predicted"/>
<sequence>MTGFRFTDVRFRMGQGVKLHTPDWSGDAGSTGRQKRKGRRICDTEINFILSQGVTANQDRLMTRWQPSEERSIGQSKAKPRTLSA</sequence>
<dbReference type="Proteomes" id="UP001283361">
    <property type="component" value="Unassembled WGS sequence"/>
</dbReference>
<evidence type="ECO:0000313" key="2">
    <source>
        <dbReference type="EMBL" id="KAK3764364.1"/>
    </source>
</evidence>
<evidence type="ECO:0000313" key="3">
    <source>
        <dbReference type="Proteomes" id="UP001283361"/>
    </source>
</evidence>
<keyword evidence="3" id="KW-1185">Reference proteome</keyword>
<evidence type="ECO:0000256" key="1">
    <source>
        <dbReference type="SAM" id="MobiDB-lite"/>
    </source>
</evidence>
<protein>
    <submittedName>
        <fullName evidence="2">Uncharacterized protein</fullName>
    </submittedName>
</protein>
<organism evidence="2 3">
    <name type="scientific">Elysia crispata</name>
    <name type="common">lettuce slug</name>
    <dbReference type="NCBI Taxonomy" id="231223"/>
    <lineage>
        <taxon>Eukaryota</taxon>
        <taxon>Metazoa</taxon>
        <taxon>Spiralia</taxon>
        <taxon>Lophotrochozoa</taxon>
        <taxon>Mollusca</taxon>
        <taxon>Gastropoda</taxon>
        <taxon>Heterobranchia</taxon>
        <taxon>Euthyneura</taxon>
        <taxon>Panpulmonata</taxon>
        <taxon>Sacoglossa</taxon>
        <taxon>Placobranchoidea</taxon>
        <taxon>Plakobranchidae</taxon>
        <taxon>Elysia</taxon>
    </lineage>
</organism>
<accession>A0AAE0Z7R1</accession>
<dbReference type="EMBL" id="JAWDGP010004442">
    <property type="protein sequence ID" value="KAK3764364.1"/>
    <property type="molecule type" value="Genomic_DNA"/>
</dbReference>
<comment type="caution">
    <text evidence="2">The sequence shown here is derived from an EMBL/GenBank/DDBJ whole genome shotgun (WGS) entry which is preliminary data.</text>
</comment>
<feature type="region of interest" description="Disordered" evidence="1">
    <location>
        <begin position="64"/>
        <end position="85"/>
    </location>
</feature>
<name>A0AAE0Z7R1_9GAST</name>
<reference evidence="2" key="1">
    <citation type="journal article" date="2023" name="G3 (Bethesda)">
        <title>A reference genome for the long-term kleptoplast-retaining sea slug Elysia crispata morphotype clarki.</title>
        <authorList>
            <person name="Eastman K.E."/>
            <person name="Pendleton A.L."/>
            <person name="Shaikh M.A."/>
            <person name="Suttiyut T."/>
            <person name="Ogas R."/>
            <person name="Tomko P."/>
            <person name="Gavelis G."/>
            <person name="Widhalm J.R."/>
            <person name="Wisecaver J.H."/>
        </authorList>
    </citation>
    <scope>NUCLEOTIDE SEQUENCE</scope>
    <source>
        <strain evidence="2">ECLA1</strain>
    </source>
</reference>